<dbReference type="Pfam" id="PF03571">
    <property type="entry name" value="Peptidase_M49"/>
    <property type="match status" value="1"/>
</dbReference>
<evidence type="ECO:0000256" key="10">
    <source>
        <dbReference type="ARBA" id="ARBA00022801"/>
    </source>
</evidence>
<organism evidence="18 19">
    <name type="scientific">Ramalina farinacea</name>
    <dbReference type="NCBI Taxonomy" id="258253"/>
    <lineage>
        <taxon>Eukaryota</taxon>
        <taxon>Fungi</taxon>
        <taxon>Dikarya</taxon>
        <taxon>Ascomycota</taxon>
        <taxon>Pezizomycotina</taxon>
        <taxon>Lecanoromycetes</taxon>
        <taxon>OSLEUM clade</taxon>
        <taxon>Lecanoromycetidae</taxon>
        <taxon>Lecanorales</taxon>
        <taxon>Lecanorineae</taxon>
        <taxon>Ramalinaceae</taxon>
        <taxon>Ramalina</taxon>
    </lineage>
</organism>
<evidence type="ECO:0000256" key="17">
    <source>
        <dbReference type="PIRSR" id="PIRSR007828-2"/>
    </source>
</evidence>
<keyword evidence="9 15" id="KW-0479">Metal-binding</keyword>
<dbReference type="GO" id="GO:0008239">
    <property type="term" value="F:dipeptidyl-peptidase activity"/>
    <property type="evidence" value="ECO:0007669"/>
    <property type="project" value="UniProtKB-UniRule"/>
</dbReference>
<proteinExistence type="inferred from homology"/>
<feature type="binding site" evidence="17">
    <location>
        <position position="445"/>
    </location>
    <ligand>
        <name>Zn(2+)</name>
        <dbReference type="ChEBI" id="CHEBI:29105"/>
        <note>catalytic</note>
    </ligand>
</feature>
<dbReference type="FunFam" id="3.30.540.30:FF:000002">
    <property type="entry name" value="Dipeptidyl peptidase 3"/>
    <property type="match status" value="1"/>
</dbReference>
<evidence type="ECO:0000313" key="18">
    <source>
        <dbReference type="EMBL" id="MDI1490521.1"/>
    </source>
</evidence>
<evidence type="ECO:0000256" key="11">
    <source>
        <dbReference type="ARBA" id="ARBA00022833"/>
    </source>
</evidence>
<evidence type="ECO:0000256" key="3">
    <source>
        <dbReference type="ARBA" id="ARBA00010200"/>
    </source>
</evidence>
<evidence type="ECO:0000256" key="2">
    <source>
        <dbReference type="ARBA" id="ARBA00004496"/>
    </source>
</evidence>
<dbReference type="EMBL" id="JAPUFD010000012">
    <property type="protein sequence ID" value="MDI1490521.1"/>
    <property type="molecule type" value="Genomic_DNA"/>
</dbReference>
<dbReference type="PIRSF" id="PIRSF007828">
    <property type="entry name" value="Dipeptidyl-peptidase_III"/>
    <property type="match status" value="1"/>
</dbReference>
<dbReference type="GO" id="GO:0006508">
    <property type="term" value="P:proteolysis"/>
    <property type="evidence" value="ECO:0007669"/>
    <property type="project" value="UniProtKB-KW"/>
</dbReference>
<feature type="active site" evidence="16">
    <location>
        <position position="441"/>
    </location>
</feature>
<dbReference type="PANTHER" id="PTHR23422">
    <property type="entry name" value="DIPEPTIDYL PEPTIDASE III-RELATED"/>
    <property type="match status" value="1"/>
</dbReference>
<keyword evidence="12 15" id="KW-0482">Metalloprotease</keyword>
<dbReference type="Proteomes" id="UP001161017">
    <property type="component" value="Unassembled WGS sequence"/>
</dbReference>
<evidence type="ECO:0000256" key="14">
    <source>
        <dbReference type="ARBA" id="ARBA00032119"/>
    </source>
</evidence>
<dbReference type="EC" id="3.4.14.4" evidence="4 15"/>
<comment type="similarity">
    <text evidence="3 15">Belongs to the peptidase M49 family.</text>
</comment>
<dbReference type="FunFam" id="3.30.540.30:FF:000001">
    <property type="entry name" value="Dipeptidyl peptidase 3"/>
    <property type="match status" value="1"/>
</dbReference>
<dbReference type="GO" id="GO:0008235">
    <property type="term" value="F:metalloexopeptidase activity"/>
    <property type="evidence" value="ECO:0007669"/>
    <property type="project" value="InterPro"/>
</dbReference>
<evidence type="ECO:0000313" key="19">
    <source>
        <dbReference type="Proteomes" id="UP001161017"/>
    </source>
</evidence>
<evidence type="ECO:0000256" key="7">
    <source>
        <dbReference type="ARBA" id="ARBA00022490"/>
    </source>
</evidence>
<keyword evidence="11 15" id="KW-0862">Zinc</keyword>
<name>A0AA43QPZ7_9LECA</name>
<protein>
    <recommendedName>
        <fullName evidence="5 15">Dipeptidyl peptidase 3</fullName>
        <ecNumber evidence="4 15">3.4.14.4</ecNumber>
    </recommendedName>
    <alternativeName>
        <fullName evidence="13 15">Dipeptidyl aminopeptidase III</fullName>
    </alternativeName>
    <alternativeName>
        <fullName evidence="14 15">Dipeptidyl peptidase III</fullName>
    </alternativeName>
</protein>
<evidence type="ECO:0000256" key="4">
    <source>
        <dbReference type="ARBA" id="ARBA00012063"/>
    </source>
</evidence>
<evidence type="ECO:0000256" key="16">
    <source>
        <dbReference type="PIRSR" id="PIRSR007828-1"/>
    </source>
</evidence>
<dbReference type="GO" id="GO:0004177">
    <property type="term" value="F:aminopeptidase activity"/>
    <property type="evidence" value="ECO:0007669"/>
    <property type="project" value="UniProtKB-KW"/>
</dbReference>
<evidence type="ECO:0000256" key="15">
    <source>
        <dbReference type="PIRNR" id="PIRNR007828"/>
    </source>
</evidence>
<accession>A0AA43QPZ7</accession>
<dbReference type="InterPro" id="IPR005317">
    <property type="entry name" value="Dipeptidyl-peptase3"/>
</dbReference>
<dbReference type="PANTHER" id="PTHR23422:SF11">
    <property type="entry name" value="DIPEPTIDYL PEPTIDASE 3"/>
    <property type="match status" value="1"/>
</dbReference>
<dbReference type="Gene3D" id="3.30.540.30">
    <property type="match status" value="3"/>
</dbReference>
<dbReference type="InterPro" id="IPR039461">
    <property type="entry name" value="Peptidase_M49"/>
</dbReference>
<evidence type="ECO:0000256" key="9">
    <source>
        <dbReference type="ARBA" id="ARBA00022723"/>
    </source>
</evidence>
<evidence type="ECO:0000256" key="6">
    <source>
        <dbReference type="ARBA" id="ARBA00022438"/>
    </source>
</evidence>
<dbReference type="GO" id="GO:0046872">
    <property type="term" value="F:metal ion binding"/>
    <property type="evidence" value="ECO:0007669"/>
    <property type="project" value="UniProtKB-KW"/>
</dbReference>
<reference evidence="18" key="1">
    <citation type="journal article" date="2023" name="Genome Biol. Evol.">
        <title>First Whole Genome Sequence and Flow Cytometry Genome Size Data for the Lichen-Forming Fungus Ramalina farinacea (Ascomycota).</title>
        <authorList>
            <person name="Llewellyn T."/>
            <person name="Mian S."/>
            <person name="Hill R."/>
            <person name="Leitch I.J."/>
            <person name="Gaya E."/>
        </authorList>
    </citation>
    <scope>NUCLEOTIDE SEQUENCE</scope>
    <source>
        <strain evidence="18">LIQ254RAFAR</strain>
    </source>
</reference>
<keyword evidence="6 15" id="KW-0031">Aminopeptidase</keyword>
<evidence type="ECO:0000256" key="8">
    <source>
        <dbReference type="ARBA" id="ARBA00022670"/>
    </source>
</evidence>
<keyword evidence="7 15" id="KW-0963">Cytoplasm</keyword>
<feature type="binding site" evidence="17">
    <location>
        <position position="440"/>
    </location>
    <ligand>
        <name>Zn(2+)</name>
        <dbReference type="ChEBI" id="CHEBI:29105"/>
        <note>catalytic</note>
    </ligand>
</feature>
<comment type="subcellular location">
    <subcellularLocation>
        <location evidence="2">Cytoplasm</location>
    </subcellularLocation>
</comment>
<sequence length="723" mass="79176">MDLTHFLADSPPTVVPLAIKPHFEALSKEQKLYAHCISRAAFNGSRIILRQVSPESEYIFDLILALYAKCQGNWDQLAKEASVPAEDSKYFLEYAAQFLGNLGNYKGFGDVKFIPRCPKDTFTSLASVDSKATTLCKNCVNAIYADDSKPGLMHLGFPDKGHLTTYYPDSPNITQTEIETVDKYIGDKGLLPENTRIRKTSDGNFEILIASGISNPPANDQDTPETSYKLPDGKKVSLVFGDHREEMAKIALEMKCASTHAATPTQKSMMDAYAKSFGSGSLLAFKESQKLWVKDLGPAVESNIGFIETYRDPAGVRGEWEGFVATVNLERTARFKKLVDAAPEMLPKLPWGQEFEKDVFVPPDFTSLEVVSFASSGIPAGINIPNYDDIRQAHGFKNVSLGNVLSAKSSNEPIPFIHPSDLSVYTTNRDAAFEVQVGIHELLGHGSGKLLQETAPGVFNFDHQNPPLNPWTGKACTTYYKPNETYSTLFAALSSSYEECRAECVAMALSCDFGILSLFGFDAPNGSDVMASQAGDVLHASYLSMARAGIVALEFWDPASKKWGQAHMQARFSILKTFLRAGEGFCWIDAVENAEGAGLEDLVVRIDRNKIRTVGRTAVEGYLQKLHVYKACADLEGGKGLYEDMTRVVGVGRDGLDEQGGEAAGGGGGFWAKQVRDLVLKRKVPRKVFVQANTVEDAGGEVKLVEYEDSVEGMIRSWAERGV</sequence>
<dbReference type="GO" id="GO:0005737">
    <property type="term" value="C:cytoplasm"/>
    <property type="evidence" value="ECO:0007669"/>
    <property type="project" value="UniProtKB-SubCell"/>
</dbReference>
<comment type="cofactor">
    <cofactor evidence="15 17">
        <name>Zn(2+)</name>
        <dbReference type="ChEBI" id="CHEBI:29105"/>
    </cofactor>
    <text evidence="15 17">Binds 1 zinc ion per subunit.</text>
</comment>
<comment type="caution">
    <text evidence="18">The sequence shown here is derived from an EMBL/GenBank/DDBJ whole genome shotgun (WGS) entry which is preliminary data.</text>
</comment>
<evidence type="ECO:0000256" key="12">
    <source>
        <dbReference type="ARBA" id="ARBA00023049"/>
    </source>
</evidence>
<evidence type="ECO:0000256" key="5">
    <source>
        <dbReference type="ARBA" id="ARBA00014713"/>
    </source>
</evidence>
<keyword evidence="10 15" id="KW-0378">Hydrolase</keyword>
<dbReference type="AlphaFoldDB" id="A0AA43QPZ7"/>
<evidence type="ECO:0000256" key="13">
    <source>
        <dbReference type="ARBA" id="ARBA00031288"/>
    </source>
</evidence>
<feature type="binding site" evidence="17">
    <location>
        <position position="499"/>
    </location>
    <ligand>
        <name>Zn(2+)</name>
        <dbReference type="ChEBI" id="CHEBI:29105"/>
        <note>catalytic</note>
    </ligand>
</feature>
<comment type="catalytic activity">
    <reaction evidence="1 15">
        <text>Release of an N-terminal dipeptide from a peptide comprising four or more residues, with broad specificity. Also acts on dipeptidyl 2-naphthylamides.</text>
        <dbReference type="EC" id="3.4.14.4"/>
    </reaction>
</comment>
<evidence type="ECO:0000256" key="1">
    <source>
        <dbReference type="ARBA" id="ARBA00001336"/>
    </source>
</evidence>
<keyword evidence="8 15" id="KW-0645">Protease</keyword>
<gene>
    <name evidence="18" type="ORF">OHK93_001725</name>
</gene>
<keyword evidence="19" id="KW-1185">Reference proteome</keyword>